<accession>A0A212TPC2</accession>
<name>A0A212TPC2_9BACT</name>
<dbReference type="Proteomes" id="UP000198131">
    <property type="component" value="Unassembled WGS sequence"/>
</dbReference>
<dbReference type="EMBL" id="FYEW01000001">
    <property type="protein sequence ID" value="SNC67862.1"/>
    <property type="molecule type" value="Genomic_DNA"/>
</dbReference>
<organism evidence="1 2">
    <name type="scientific">Hymenobacter gelipurpurascens</name>
    <dbReference type="NCBI Taxonomy" id="89968"/>
    <lineage>
        <taxon>Bacteria</taxon>
        <taxon>Pseudomonadati</taxon>
        <taxon>Bacteroidota</taxon>
        <taxon>Cytophagia</taxon>
        <taxon>Cytophagales</taxon>
        <taxon>Hymenobacteraceae</taxon>
        <taxon>Hymenobacter</taxon>
    </lineage>
</organism>
<dbReference type="AlphaFoldDB" id="A0A212TPC2"/>
<keyword evidence="2" id="KW-1185">Reference proteome</keyword>
<sequence length="46" mass="5497">MQYINSTLLYKVLLIYFLDRNTLPLLATVAYSHIHKENQHKLLHTK</sequence>
<reference evidence="2" key="1">
    <citation type="submission" date="2017-06" db="EMBL/GenBank/DDBJ databases">
        <authorList>
            <person name="Varghese N."/>
            <person name="Submissions S."/>
        </authorList>
    </citation>
    <scope>NUCLEOTIDE SEQUENCE [LARGE SCALE GENOMIC DNA]</scope>
    <source>
        <strain evidence="2">DSM 11116</strain>
    </source>
</reference>
<protein>
    <submittedName>
        <fullName evidence="1">Uncharacterized protein</fullName>
    </submittedName>
</protein>
<evidence type="ECO:0000313" key="1">
    <source>
        <dbReference type="EMBL" id="SNC67862.1"/>
    </source>
</evidence>
<gene>
    <name evidence="1" type="ORF">SAMN06265337_2098</name>
</gene>
<proteinExistence type="predicted"/>
<evidence type="ECO:0000313" key="2">
    <source>
        <dbReference type="Proteomes" id="UP000198131"/>
    </source>
</evidence>